<feature type="transmembrane region" description="Helical" evidence="1">
    <location>
        <begin position="12"/>
        <end position="31"/>
    </location>
</feature>
<dbReference type="EMBL" id="JAKILJ010000036">
    <property type="protein sequence ID" value="MCL1106559.1"/>
    <property type="molecule type" value="Genomic_DNA"/>
</dbReference>
<evidence type="ECO:0000313" key="3">
    <source>
        <dbReference type="Proteomes" id="UP001139408"/>
    </source>
</evidence>
<keyword evidence="1" id="KW-0472">Membrane</keyword>
<keyword evidence="1" id="KW-1133">Transmembrane helix</keyword>
<protein>
    <submittedName>
        <fullName evidence="2">Uncharacterized protein</fullName>
    </submittedName>
</protein>
<keyword evidence="1" id="KW-0812">Transmembrane</keyword>
<proteinExistence type="predicted"/>
<keyword evidence="3" id="KW-1185">Reference proteome</keyword>
<accession>A0A9X1Z9F8</accession>
<sequence length="70" mass="8047">MKSTAPRESGLVHWLSLVVALSIAQSIFWYLDIDVEISLTIEYIGTLIVKGSLIALFYYLCLKAFCWLYR</sequence>
<name>A0A9X1Z9F8_9GAMM</name>
<evidence type="ECO:0000313" key="2">
    <source>
        <dbReference type="EMBL" id="MCL1106559.1"/>
    </source>
</evidence>
<comment type="caution">
    <text evidence="2">The sequence shown here is derived from an EMBL/GenBank/DDBJ whole genome shotgun (WGS) entry which is preliminary data.</text>
</comment>
<organism evidence="2 3">
    <name type="scientific">Shewanella algicola</name>
    <dbReference type="NCBI Taxonomy" id="640633"/>
    <lineage>
        <taxon>Bacteria</taxon>
        <taxon>Pseudomonadati</taxon>
        <taxon>Pseudomonadota</taxon>
        <taxon>Gammaproteobacteria</taxon>
        <taxon>Alteromonadales</taxon>
        <taxon>Shewanellaceae</taxon>
        <taxon>Shewanella</taxon>
    </lineage>
</organism>
<dbReference type="AlphaFoldDB" id="A0A9X1Z9F8"/>
<dbReference type="RefSeq" id="WP_188925883.1">
    <property type="nucleotide sequence ID" value="NZ_BMQI01000033.1"/>
</dbReference>
<reference evidence="2" key="1">
    <citation type="submission" date="2022-01" db="EMBL/GenBank/DDBJ databases">
        <title>Whole genome-based taxonomy of the Shewanellaceae.</title>
        <authorList>
            <person name="Martin-Rodriguez A.J."/>
        </authorList>
    </citation>
    <scope>NUCLEOTIDE SEQUENCE</scope>
    <source>
        <strain evidence="2">DSM 23803</strain>
    </source>
</reference>
<dbReference type="Proteomes" id="UP001139408">
    <property type="component" value="Unassembled WGS sequence"/>
</dbReference>
<evidence type="ECO:0000256" key="1">
    <source>
        <dbReference type="SAM" id="Phobius"/>
    </source>
</evidence>
<feature type="transmembrane region" description="Helical" evidence="1">
    <location>
        <begin position="43"/>
        <end position="62"/>
    </location>
</feature>
<gene>
    <name evidence="2" type="ORF">L2749_15055</name>
</gene>